<dbReference type="GO" id="GO:0006097">
    <property type="term" value="P:glyoxylate cycle"/>
    <property type="evidence" value="ECO:0007669"/>
    <property type="project" value="InterPro"/>
</dbReference>
<dbReference type="SUPFAM" id="SSF51645">
    <property type="entry name" value="Malate synthase G"/>
    <property type="match status" value="1"/>
</dbReference>
<keyword evidence="5" id="KW-1185">Reference proteome</keyword>
<name>A0A917JJQ5_9GAMM</name>
<dbReference type="GO" id="GO:0005737">
    <property type="term" value="C:cytoplasm"/>
    <property type="evidence" value="ECO:0007669"/>
    <property type="project" value="TreeGrafter"/>
</dbReference>
<gene>
    <name evidence="4" type="primary">aceB</name>
    <name evidence="4" type="ORF">GCM10009332_01650</name>
</gene>
<sequence>MTQQVQLKQKNTSVSPLMLKGSDVAGQERLLNAQSLCLLAHVCEAFSKDHAALLAQRIVRQERLDCGELPQFMKQTRAVRAGKWTANALHRQYTNRKVELKLDPRHLESAGAQTKQIDGVVIDYQTVMTWPERIAAMLRAMELTRGELAIGLAYHESQGIALTPNLACRTRPLDEIEGNVHLNEEGIPAALFDLTMHLFHNFRHQLLHGAMPHVEIDDIQSADEAYWWSKVLSFLENRFCLKPGTIKCTCKIASYSAVFEIEEVVHGLRNHVIALRSDINSFSLAYNESFIHQQDRQLPFDVLKDSRHPISDAYLRQIVKVAHRRGVLALTEMDTNNFQDEQDAIHHISHVIRLGYDGISISDETLLASTKSSIEQYIGEHNDNQLHITRDVDAPVAVSDLIKSQ</sequence>
<accession>A0A917JJQ5</accession>
<dbReference type="RefSeq" id="WP_188916913.1">
    <property type="nucleotide sequence ID" value="NZ_BMPZ01000001.1"/>
</dbReference>
<comment type="similarity">
    <text evidence="1">Belongs to the malate synthase family.</text>
</comment>
<reference evidence="4" key="1">
    <citation type="journal article" date="2014" name="Int. J. Syst. Evol. Microbiol.">
        <title>Complete genome sequence of Corynebacterium casei LMG S-19264T (=DSM 44701T), isolated from a smear-ripened cheese.</title>
        <authorList>
            <consortium name="US DOE Joint Genome Institute (JGI-PGF)"/>
            <person name="Walter F."/>
            <person name="Albersmeier A."/>
            <person name="Kalinowski J."/>
            <person name="Ruckert C."/>
        </authorList>
    </citation>
    <scope>NUCLEOTIDE SEQUENCE</scope>
    <source>
        <strain evidence="4">JCM 30804</strain>
    </source>
</reference>
<reference evidence="4" key="2">
    <citation type="submission" date="2020-09" db="EMBL/GenBank/DDBJ databases">
        <authorList>
            <person name="Sun Q."/>
            <person name="Ohkuma M."/>
        </authorList>
    </citation>
    <scope>NUCLEOTIDE SEQUENCE</scope>
    <source>
        <strain evidence="4">JCM 30804</strain>
    </source>
</reference>
<dbReference type="Gene3D" id="3.20.20.360">
    <property type="entry name" value="Malate synthase, domain 3"/>
    <property type="match status" value="1"/>
</dbReference>
<evidence type="ECO:0000259" key="3">
    <source>
        <dbReference type="Pfam" id="PF01274"/>
    </source>
</evidence>
<dbReference type="PANTHER" id="PTHR42902:SF1">
    <property type="entry name" value="MALATE SYNTHASE 1-RELATED"/>
    <property type="match status" value="1"/>
</dbReference>
<dbReference type="PANTHER" id="PTHR42902">
    <property type="entry name" value="MALATE SYNTHASE"/>
    <property type="match status" value="1"/>
</dbReference>
<comment type="caution">
    <text evidence="4">The sequence shown here is derived from an EMBL/GenBank/DDBJ whole genome shotgun (WGS) entry which is preliminary data.</text>
</comment>
<dbReference type="GO" id="GO:0004474">
    <property type="term" value="F:malate synthase activity"/>
    <property type="evidence" value="ECO:0007669"/>
    <property type="project" value="UniProtKB-EC"/>
</dbReference>
<evidence type="ECO:0000313" key="4">
    <source>
        <dbReference type="EMBL" id="GGI68143.1"/>
    </source>
</evidence>
<dbReference type="AlphaFoldDB" id="A0A917JJQ5"/>
<dbReference type="InterPro" id="IPR006252">
    <property type="entry name" value="Malate_synthA"/>
</dbReference>
<dbReference type="InterPro" id="IPR011076">
    <property type="entry name" value="Malate_synth_sf"/>
</dbReference>
<dbReference type="InterPro" id="IPR001465">
    <property type="entry name" value="Malate_synthase_TIM"/>
</dbReference>
<feature type="domain" description="Malate synthase TIM barrel" evidence="3">
    <location>
        <begin position="167"/>
        <end position="402"/>
    </location>
</feature>
<dbReference type="EC" id="2.3.3.9" evidence="2"/>
<evidence type="ECO:0000256" key="2">
    <source>
        <dbReference type="ARBA" id="ARBA00012636"/>
    </source>
</evidence>
<dbReference type="Pfam" id="PF01274">
    <property type="entry name" value="MS_TIM-barrel"/>
    <property type="match status" value="1"/>
</dbReference>
<dbReference type="Proteomes" id="UP000613743">
    <property type="component" value="Unassembled WGS sequence"/>
</dbReference>
<evidence type="ECO:0000256" key="1">
    <source>
        <dbReference type="ARBA" id="ARBA00006394"/>
    </source>
</evidence>
<proteinExistence type="inferred from homology"/>
<organism evidence="4 5">
    <name type="scientific">Shewanella gelidii</name>
    <dbReference type="NCBI Taxonomy" id="1642821"/>
    <lineage>
        <taxon>Bacteria</taxon>
        <taxon>Pseudomonadati</taxon>
        <taxon>Pseudomonadota</taxon>
        <taxon>Gammaproteobacteria</taxon>
        <taxon>Alteromonadales</taxon>
        <taxon>Shewanellaceae</taxon>
        <taxon>Shewanella</taxon>
    </lineage>
</organism>
<protein>
    <recommendedName>
        <fullName evidence="2">malate synthase</fullName>
        <ecNumber evidence="2">2.3.3.9</ecNumber>
    </recommendedName>
</protein>
<dbReference type="InterPro" id="IPR046363">
    <property type="entry name" value="MS_N_TIM-barrel_dom"/>
</dbReference>
<evidence type="ECO:0000313" key="5">
    <source>
        <dbReference type="Proteomes" id="UP000613743"/>
    </source>
</evidence>
<dbReference type="EMBL" id="BMPZ01000001">
    <property type="protein sequence ID" value="GGI68143.1"/>
    <property type="molecule type" value="Genomic_DNA"/>
</dbReference>